<feature type="region of interest" description="Disordered" evidence="7">
    <location>
        <begin position="497"/>
        <end position="521"/>
    </location>
</feature>
<dbReference type="Pfam" id="PF14645">
    <property type="entry name" value="Chibby"/>
    <property type="match status" value="1"/>
</dbReference>
<keyword evidence="3 8" id="KW-0812">Transmembrane</keyword>
<dbReference type="SUPFAM" id="SSF103473">
    <property type="entry name" value="MFS general substrate transporter"/>
    <property type="match status" value="1"/>
</dbReference>
<dbReference type="PROSITE" id="PS50850">
    <property type="entry name" value="MFS"/>
    <property type="match status" value="1"/>
</dbReference>
<dbReference type="InterPro" id="IPR011701">
    <property type="entry name" value="MFS"/>
</dbReference>
<dbReference type="PANTHER" id="PTHR23504:SF31">
    <property type="entry name" value="MAJOR FACILITATOR SUPERFAMILY DOMAIN-CONTAINING PROTEIN 10"/>
    <property type="match status" value="1"/>
</dbReference>
<feature type="transmembrane region" description="Helical" evidence="8">
    <location>
        <begin position="133"/>
        <end position="153"/>
    </location>
</feature>
<name>A0AAJ7EAC7_PAPXU</name>
<feature type="transmembrane region" description="Helical" evidence="8">
    <location>
        <begin position="301"/>
        <end position="321"/>
    </location>
</feature>
<keyword evidence="6" id="KW-0175">Coiled coil</keyword>
<feature type="transmembrane region" description="Helical" evidence="8">
    <location>
        <begin position="195"/>
        <end position="218"/>
    </location>
</feature>
<evidence type="ECO:0000256" key="1">
    <source>
        <dbReference type="ARBA" id="ARBA00004141"/>
    </source>
</evidence>
<feature type="transmembrane region" description="Helical" evidence="8">
    <location>
        <begin position="393"/>
        <end position="417"/>
    </location>
</feature>
<dbReference type="PANTHER" id="PTHR23504">
    <property type="entry name" value="MAJOR FACILITATOR SUPERFAMILY DOMAIN-CONTAINING PROTEIN 10"/>
    <property type="match status" value="1"/>
</dbReference>
<evidence type="ECO:0000256" key="3">
    <source>
        <dbReference type="ARBA" id="ARBA00022692"/>
    </source>
</evidence>
<evidence type="ECO:0000256" key="8">
    <source>
        <dbReference type="SAM" id="Phobius"/>
    </source>
</evidence>
<keyword evidence="4 8" id="KW-1133">Transmembrane helix</keyword>
<feature type="transmembrane region" description="Helical" evidence="8">
    <location>
        <begin position="333"/>
        <end position="350"/>
    </location>
</feature>
<dbReference type="RefSeq" id="XP_013169209.1">
    <property type="nucleotide sequence ID" value="XM_013313755.1"/>
</dbReference>
<dbReference type="GO" id="GO:0022857">
    <property type="term" value="F:transmembrane transporter activity"/>
    <property type="evidence" value="ECO:0007669"/>
    <property type="project" value="InterPro"/>
</dbReference>
<dbReference type="CTD" id="42500"/>
<dbReference type="InterPro" id="IPR036259">
    <property type="entry name" value="MFS_trans_sf"/>
</dbReference>
<dbReference type="Gene3D" id="1.20.1250.20">
    <property type="entry name" value="MFS general substrate transporter like domains"/>
    <property type="match status" value="1"/>
</dbReference>
<reference evidence="10" key="1">
    <citation type="submission" date="2025-08" db="UniProtKB">
        <authorList>
            <consortium name="RefSeq"/>
        </authorList>
    </citation>
    <scope>IDENTIFICATION</scope>
</reference>
<dbReference type="Proteomes" id="UP000694872">
    <property type="component" value="Unplaced"/>
</dbReference>
<gene>
    <name evidence="10" type="primary">LOC106118963</name>
</gene>
<keyword evidence="2" id="KW-0813">Transport</keyword>
<sequence>MDHLPIDGLKYRKNNNNYKENGLLDNEIKLNNKSDDTRKGKVIGLVFVSLLLDLLAFTMILPLLPSLLDYYDKEEGKGNSLYATLVYAVRSFQKLTGAPDRFASVLFGGALGSMYSFLQFLTSPIVGSLSDAYGRKPMLLICLLGIALSHALWSCASTFSMFVLARFIGGLSKANVSLSMAIVTDASGEKTRARGMALVGLAFSIGFIVGPMAGAWFAKTNDANFGLWGQRPALYALSLSLANIALVFLFLPETLSKDKRAPLSLSLSKAIEYVSPWHLLKFSAVENLSQHQNKVLSKLGLIYFIYLFIYSGLEFTITFLTHHTFAYTAMQQGKMFLVIGVIMAVLQGGAARRLGPRGAETVARLALALTPASFLCVALAACADPALLSPIAWLWAGLVVFAVSTAFAVSCMTSLAAAQAPEGARGAVLGALRSLGALARAAGPLLASAVSGRAGAAYKENLRLKKELEQLEEENNMLRLKFEILLDMMTDKTVEAEQQQQTDVQRAQSLSSLKKAKKQKW</sequence>
<feature type="transmembrane region" description="Helical" evidence="8">
    <location>
        <begin position="362"/>
        <end position="381"/>
    </location>
</feature>
<dbReference type="GeneID" id="106118963"/>
<evidence type="ECO:0000256" key="4">
    <source>
        <dbReference type="ARBA" id="ARBA00022989"/>
    </source>
</evidence>
<evidence type="ECO:0000259" key="9">
    <source>
        <dbReference type="PROSITE" id="PS50850"/>
    </source>
</evidence>
<feature type="compositionally biased region" description="Polar residues" evidence="7">
    <location>
        <begin position="497"/>
        <end position="506"/>
    </location>
</feature>
<feature type="transmembrane region" description="Helical" evidence="8">
    <location>
        <begin position="42"/>
        <end position="64"/>
    </location>
</feature>
<accession>A0AAJ7EAC7</accession>
<evidence type="ECO:0000256" key="5">
    <source>
        <dbReference type="ARBA" id="ARBA00023136"/>
    </source>
</evidence>
<feature type="domain" description="Major facilitator superfamily (MFS) profile" evidence="9">
    <location>
        <begin position="42"/>
        <end position="521"/>
    </location>
</feature>
<feature type="transmembrane region" description="Helical" evidence="8">
    <location>
        <begin position="102"/>
        <end position="121"/>
    </location>
</feature>
<feature type="coiled-coil region" evidence="6">
    <location>
        <begin position="454"/>
        <end position="488"/>
    </location>
</feature>
<organism evidence="10">
    <name type="scientific">Papilio xuthus</name>
    <name type="common">Asian swallowtail butterfly</name>
    <dbReference type="NCBI Taxonomy" id="66420"/>
    <lineage>
        <taxon>Eukaryota</taxon>
        <taxon>Metazoa</taxon>
        <taxon>Ecdysozoa</taxon>
        <taxon>Arthropoda</taxon>
        <taxon>Hexapoda</taxon>
        <taxon>Insecta</taxon>
        <taxon>Pterygota</taxon>
        <taxon>Neoptera</taxon>
        <taxon>Endopterygota</taxon>
        <taxon>Lepidoptera</taxon>
        <taxon>Glossata</taxon>
        <taxon>Ditrysia</taxon>
        <taxon>Papilionoidea</taxon>
        <taxon>Papilionidae</taxon>
        <taxon>Papilioninae</taxon>
        <taxon>Papilio</taxon>
    </lineage>
</organism>
<feature type="transmembrane region" description="Helical" evidence="8">
    <location>
        <begin position="159"/>
        <end position="183"/>
    </location>
</feature>
<evidence type="ECO:0000313" key="10">
    <source>
        <dbReference type="RefSeq" id="XP_013169209.1"/>
    </source>
</evidence>
<proteinExistence type="predicted"/>
<dbReference type="InterPro" id="IPR028118">
    <property type="entry name" value="Chibby_fam"/>
</dbReference>
<keyword evidence="5 8" id="KW-0472">Membrane</keyword>
<evidence type="ECO:0000256" key="7">
    <source>
        <dbReference type="SAM" id="MobiDB-lite"/>
    </source>
</evidence>
<evidence type="ECO:0000256" key="2">
    <source>
        <dbReference type="ARBA" id="ARBA00022448"/>
    </source>
</evidence>
<dbReference type="Pfam" id="PF07690">
    <property type="entry name" value="MFS_1"/>
    <property type="match status" value="1"/>
</dbReference>
<comment type="subcellular location">
    <subcellularLocation>
        <location evidence="1">Membrane</location>
        <topology evidence="1">Multi-pass membrane protein</topology>
    </subcellularLocation>
</comment>
<dbReference type="InterPro" id="IPR020846">
    <property type="entry name" value="MFS_dom"/>
</dbReference>
<evidence type="ECO:0000256" key="6">
    <source>
        <dbReference type="SAM" id="Coils"/>
    </source>
</evidence>
<dbReference type="AlphaFoldDB" id="A0AAJ7EAC7"/>
<protein>
    <submittedName>
        <fullName evidence="10">Major facilitator superfamily domain-containing protein 10 isoform X2</fullName>
    </submittedName>
</protein>
<feature type="transmembrane region" description="Helical" evidence="8">
    <location>
        <begin position="233"/>
        <end position="251"/>
    </location>
</feature>
<dbReference type="GO" id="GO:0031526">
    <property type="term" value="C:brush border membrane"/>
    <property type="evidence" value="ECO:0007669"/>
    <property type="project" value="TreeGrafter"/>
</dbReference>